<comment type="caution">
    <text evidence="4">The sequence shown here is derived from an EMBL/GenBank/DDBJ whole genome shotgun (WGS) entry which is preliminary data.</text>
</comment>
<protein>
    <recommendedName>
        <fullName evidence="3">Cupin type-1 domain-containing protein</fullName>
    </recommendedName>
</protein>
<evidence type="ECO:0000256" key="2">
    <source>
        <dbReference type="SAM" id="SignalP"/>
    </source>
</evidence>
<keyword evidence="1 2" id="KW-0732">Signal</keyword>
<dbReference type="CDD" id="cd02244">
    <property type="entry name" value="cupin_7S_vicilin-like_N"/>
    <property type="match status" value="1"/>
</dbReference>
<dbReference type="PANTHER" id="PTHR31189">
    <property type="entry name" value="OS03G0336100 PROTEIN-RELATED"/>
    <property type="match status" value="1"/>
</dbReference>
<proteinExistence type="predicted"/>
<dbReference type="EMBL" id="JBCGBO010000025">
    <property type="protein sequence ID" value="KAK9175904.1"/>
    <property type="molecule type" value="Genomic_DNA"/>
</dbReference>
<sequence length="499" mass="56923">MRNLVTFLLLGLALCHALTTVMGYRGNEEEDWWRERQREEEEQEREGRGRYPQGEDWFVLRDSRRVVQTEAGEMRVVRSPGGRILDRQLHMGFITMEPKSLFVPQYIDSSLIIFIRRGEAKVGNIYKDDLAERTLKTGDIYRISAGSAFYIVNTGEGQRLHIICSIDPAESLGLREFQSFFIAGGTYPTSILSGFGLETLSNAFNVSSEEVEEILSSQNQGPIVHLSDSHEPRSMWSKFLQLKEQERLRHMKRMVELQQERPREQDEDGEEIKWSWRKLLTSVFGTENKKERETRKAPDSYNLYNRNPDFKNNYGWSIAVDDSDYSPLRHSGIGVYLVNLTAGSMMAPHVNPTATEYGIVLRGSGRIQIVYPNGTAAMSKKVSEGDVFVVPRYFAFCQISSRTGPFEFFGFTTSARKNRPQFLVGASSLLRTLPNPELAVAFGVSEYRLRNFTDAQREAVILPTAGVAPPDKKEKMRTEFDKVPRVIKNFGNDMIMGFD</sequence>
<dbReference type="CDD" id="cd02245">
    <property type="entry name" value="cupin_7S_vicilin-like_C"/>
    <property type="match status" value="1"/>
</dbReference>
<name>A0AAP0LPP7_9ROSI</name>
<evidence type="ECO:0000259" key="3">
    <source>
        <dbReference type="SMART" id="SM00835"/>
    </source>
</evidence>
<gene>
    <name evidence="4" type="ORF">WN944_027915</name>
</gene>
<feature type="chain" id="PRO_5042844722" description="Cupin type-1 domain-containing protein" evidence="2">
    <location>
        <begin position="24"/>
        <end position="499"/>
    </location>
</feature>
<dbReference type="InterPro" id="IPR011051">
    <property type="entry name" value="RmlC_Cupin_sf"/>
</dbReference>
<dbReference type="Pfam" id="PF00190">
    <property type="entry name" value="Cupin_1"/>
    <property type="match status" value="2"/>
</dbReference>
<dbReference type="AlphaFoldDB" id="A0AAP0LPP7"/>
<dbReference type="InterPro" id="IPR050253">
    <property type="entry name" value="Seed_Storage-Functional"/>
</dbReference>
<dbReference type="Proteomes" id="UP001428341">
    <property type="component" value="Unassembled WGS sequence"/>
</dbReference>
<dbReference type="PANTHER" id="PTHR31189:SF2">
    <property type="entry name" value="RMLC-LIKE CUPINS SUPERFAMILY PROTEIN"/>
    <property type="match status" value="1"/>
</dbReference>
<dbReference type="Gene3D" id="2.60.120.10">
    <property type="entry name" value="Jelly Rolls"/>
    <property type="match status" value="2"/>
</dbReference>
<dbReference type="InterPro" id="IPR014710">
    <property type="entry name" value="RmlC-like_jellyroll"/>
</dbReference>
<evidence type="ECO:0000313" key="4">
    <source>
        <dbReference type="EMBL" id="KAK9175904.1"/>
    </source>
</evidence>
<feature type="domain" description="Cupin type-1" evidence="3">
    <location>
        <begin position="301"/>
        <end position="450"/>
    </location>
</feature>
<organism evidence="4 5">
    <name type="scientific">Citrus x changshan-huyou</name>
    <dbReference type="NCBI Taxonomy" id="2935761"/>
    <lineage>
        <taxon>Eukaryota</taxon>
        <taxon>Viridiplantae</taxon>
        <taxon>Streptophyta</taxon>
        <taxon>Embryophyta</taxon>
        <taxon>Tracheophyta</taxon>
        <taxon>Spermatophyta</taxon>
        <taxon>Magnoliopsida</taxon>
        <taxon>eudicotyledons</taxon>
        <taxon>Gunneridae</taxon>
        <taxon>Pentapetalae</taxon>
        <taxon>rosids</taxon>
        <taxon>malvids</taxon>
        <taxon>Sapindales</taxon>
        <taxon>Rutaceae</taxon>
        <taxon>Aurantioideae</taxon>
        <taxon>Citrus</taxon>
    </lineage>
</organism>
<evidence type="ECO:0000256" key="1">
    <source>
        <dbReference type="ARBA" id="ARBA00022729"/>
    </source>
</evidence>
<feature type="signal peptide" evidence="2">
    <location>
        <begin position="1"/>
        <end position="23"/>
    </location>
</feature>
<dbReference type="InterPro" id="IPR006045">
    <property type="entry name" value="Cupin_1"/>
</dbReference>
<keyword evidence="5" id="KW-1185">Reference proteome</keyword>
<dbReference type="SUPFAM" id="SSF51182">
    <property type="entry name" value="RmlC-like cupins"/>
    <property type="match status" value="1"/>
</dbReference>
<accession>A0AAP0LPP7</accession>
<evidence type="ECO:0000313" key="5">
    <source>
        <dbReference type="Proteomes" id="UP001428341"/>
    </source>
</evidence>
<reference evidence="4 5" key="1">
    <citation type="submission" date="2024-05" db="EMBL/GenBank/DDBJ databases">
        <title>Haplotype-resolved chromosome-level genome assembly of Huyou (Citrus changshanensis).</title>
        <authorList>
            <person name="Miao C."/>
            <person name="Chen W."/>
            <person name="Wu Y."/>
            <person name="Wang L."/>
            <person name="Zhao S."/>
            <person name="Grierson D."/>
            <person name="Xu C."/>
            <person name="Chen K."/>
        </authorList>
    </citation>
    <scope>NUCLEOTIDE SEQUENCE [LARGE SCALE GENOMIC DNA]</scope>
    <source>
        <strain evidence="4">01-14</strain>
        <tissue evidence="4">Leaf</tissue>
    </source>
</reference>
<feature type="domain" description="Cupin type-1" evidence="3">
    <location>
        <begin position="58"/>
        <end position="212"/>
    </location>
</feature>
<dbReference type="SMART" id="SM00835">
    <property type="entry name" value="Cupin_1"/>
    <property type="match status" value="2"/>
</dbReference>